<name>A0AA42Q203_9BURK</name>
<feature type="compositionally biased region" description="Low complexity" evidence="2">
    <location>
        <begin position="21"/>
        <end position="70"/>
    </location>
</feature>
<feature type="region of interest" description="Disordered" evidence="2">
    <location>
        <begin position="19"/>
        <end position="89"/>
    </location>
</feature>
<dbReference type="EMBL" id="JAOCEK010000015">
    <property type="protein sequence ID" value="MDH1335818.1"/>
    <property type="molecule type" value="Genomic_DNA"/>
</dbReference>
<evidence type="ECO:0000313" key="3">
    <source>
        <dbReference type="EMBL" id="MDH1335818.1"/>
    </source>
</evidence>
<proteinExistence type="predicted"/>
<evidence type="ECO:0000256" key="1">
    <source>
        <dbReference type="SAM" id="Coils"/>
    </source>
</evidence>
<organism evidence="3 4">
    <name type="scientific">Comamonas thiooxydans</name>
    <dbReference type="NCBI Taxonomy" id="363952"/>
    <lineage>
        <taxon>Bacteria</taxon>
        <taxon>Pseudomonadati</taxon>
        <taxon>Pseudomonadota</taxon>
        <taxon>Betaproteobacteria</taxon>
        <taxon>Burkholderiales</taxon>
        <taxon>Comamonadaceae</taxon>
        <taxon>Comamonas</taxon>
    </lineage>
</organism>
<dbReference type="AlphaFoldDB" id="A0AA42Q203"/>
<keyword evidence="1" id="KW-0175">Coiled coil</keyword>
<accession>A0AA42Q203</accession>
<dbReference type="RefSeq" id="WP_280008696.1">
    <property type="nucleotide sequence ID" value="NZ_JAOCEK010000015.1"/>
</dbReference>
<protein>
    <submittedName>
        <fullName evidence="3">Uncharacterized protein</fullName>
    </submittedName>
</protein>
<sequence>MNEAQKLLAAAFAGELDLDADASGSSGVSAPEGAAAPANAESTQAATDAAAGAEAATTGTTAGTAATASAQEEHEGAPEGAPIASKSGGYTIPYEKLTEARTARDSAIAERDQLRAQLEQMTAAQAANLQQGQAEAQARADAGKAPTQADQNLAAAKSLVDGGADASLFGSFSEEDIAAGINKLVADQVAARVEAALAPQREAQAREQAVTAEQAHTQKILDAHKDAFEVAESKEFASWKSGQPGYMQAAIDRTLQAGTAQDVIDLLGQFKQFHAGTAGAAAGDPTAAAVAKALANAKTEPPVSLSSLPGAAAAGATEAERVMELAGDPAALLAYMQSLPPERQMRLMNSVV</sequence>
<feature type="coiled-coil region" evidence="1">
    <location>
        <begin position="97"/>
        <end position="124"/>
    </location>
</feature>
<evidence type="ECO:0000256" key="2">
    <source>
        <dbReference type="SAM" id="MobiDB-lite"/>
    </source>
</evidence>
<dbReference type="Proteomes" id="UP001161065">
    <property type="component" value="Unassembled WGS sequence"/>
</dbReference>
<feature type="region of interest" description="Disordered" evidence="2">
    <location>
        <begin position="129"/>
        <end position="148"/>
    </location>
</feature>
<comment type="caution">
    <text evidence="3">The sequence shown here is derived from an EMBL/GenBank/DDBJ whole genome shotgun (WGS) entry which is preliminary data.</text>
</comment>
<reference evidence="3" key="1">
    <citation type="submission" date="2022-09" db="EMBL/GenBank/DDBJ databases">
        <title>Intensive care unit water sources are persistently colonized with multi-drug resistant bacteria and are the site of extensive horizontal gene transfer of antibiotic resistance genes.</title>
        <authorList>
            <person name="Diorio-Toth L."/>
        </authorList>
    </citation>
    <scope>NUCLEOTIDE SEQUENCE</scope>
    <source>
        <strain evidence="3">GD03832</strain>
    </source>
</reference>
<gene>
    <name evidence="3" type="ORF">N5D63_16865</name>
</gene>
<evidence type="ECO:0000313" key="4">
    <source>
        <dbReference type="Proteomes" id="UP001161065"/>
    </source>
</evidence>